<dbReference type="EMBL" id="FQWV01000006">
    <property type="protein sequence ID" value="SHH32948.1"/>
    <property type="molecule type" value="Genomic_DNA"/>
</dbReference>
<evidence type="ECO:0000313" key="2">
    <source>
        <dbReference type="Proteomes" id="UP000184357"/>
    </source>
</evidence>
<accession>A0A1M5S3T6</accession>
<evidence type="ECO:0000313" key="1">
    <source>
        <dbReference type="EMBL" id="SHH32948.1"/>
    </source>
</evidence>
<dbReference type="AlphaFoldDB" id="A0A1M5S3T6"/>
<name>A0A1M5S3T6_9EURY</name>
<reference evidence="1 2" key="1">
    <citation type="submission" date="2016-11" db="EMBL/GenBank/DDBJ databases">
        <authorList>
            <person name="Jaros S."/>
            <person name="Januszkiewicz K."/>
            <person name="Wedrychowicz H."/>
        </authorList>
    </citation>
    <scope>NUCLEOTIDE SEQUENCE [LARGE SCALE GENOMIC DNA]</scope>
    <source>
        <strain evidence="1 2">DSM 9297</strain>
    </source>
</reference>
<organism evidence="1 2">
    <name type="scientific">Halobaculum gomorrense</name>
    <dbReference type="NCBI Taxonomy" id="43928"/>
    <lineage>
        <taxon>Archaea</taxon>
        <taxon>Methanobacteriati</taxon>
        <taxon>Methanobacteriota</taxon>
        <taxon>Stenosarchaea group</taxon>
        <taxon>Halobacteria</taxon>
        <taxon>Halobacteriales</taxon>
        <taxon>Haloferacaceae</taxon>
        <taxon>Halobaculum</taxon>
    </lineage>
</organism>
<gene>
    <name evidence="1" type="ORF">SAMN05443636_2322</name>
</gene>
<dbReference type="Proteomes" id="UP000184357">
    <property type="component" value="Unassembled WGS sequence"/>
</dbReference>
<dbReference type="STRING" id="43928.SAMN05443636_2322"/>
<dbReference type="RefSeq" id="WP_143165423.1">
    <property type="nucleotide sequence ID" value="NZ_FQWV01000006.1"/>
</dbReference>
<sequence length="218" mass="23541">MNSIEYIYDELNSTGISESGWLINEPKSESDRIVLCGMSSDSAFQIRIIAQDSGGIVVEGSEGSYGHYGFVDGPSLVQEHTDSPEEAFRTAMSVMSEIESERPPYSLQQTIKMLSDCGASLITVYPISDSILLGTIHTSKPQNELLQFSQELDVVEICGNAIDADWSVTNDLSPALNAIVCYNPTSIEAGPGRITAKVGAEKVTQMYTGNQSVSPVDM</sequence>
<proteinExistence type="predicted"/>
<protein>
    <submittedName>
        <fullName evidence="1">Uncharacterized protein</fullName>
    </submittedName>
</protein>
<keyword evidence="2" id="KW-1185">Reference proteome</keyword>